<organism evidence="6 7">
    <name type="scientific">Sporosarcina newyorkensis 2681</name>
    <dbReference type="NCBI Taxonomy" id="1027292"/>
    <lineage>
        <taxon>Bacteria</taxon>
        <taxon>Bacillati</taxon>
        <taxon>Bacillota</taxon>
        <taxon>Bacilli</taxon>
        <taxon>Bacillales</taxon>
        <taxon>Caryophanaceae</taxon>
        <taxon>Sporosarcina</taxon>
    </lineage>
</organism>
<dbReference type="GO" id="GO:0016491">
    <property type="term" value="F:oxidoreductase activity"/>
    <property type="evidence" value="ECO:0007669"/>
    <property type="project" value="UniProtKB-KW"/>
</dbReference>
<dbReference type="EC" id="1.6.99.5" evidence="6"/>
<dbReference type="HOGENOM" id="CLU_1531609_0_0_9"/>
<comment type="caution">
    <text evidence="6">The sequence shown here is derived from an EMBL/GenBank/DDBJ whole genome shotgun (WGS) entry which is preliminary data.</text>
</comment>
<dbReference type="Proteomes" id="UP000005316">
    <property type="component" value="Unassembled WGS sequence"/>
</dbReference>
<keyword evidence="3" id="KW-0813">Transport</keyword>
<feature type="region of interest" description="Disordered" evidence="4">
    <location>
        <begin position="145"/>
        <end position="175"/>
    </location>
</feature>
<feature type="transmembrane region" description="Helical" evidence="5">
    <location>
        <begin position="6"/>
        <end position="31"/>
    </location>
</feature>
<dbReference type="RefSeq" id="WP_009498013.1">
    <property type="nucleotide sequence ID" value="NZ_GL982998.1"/>
</dbReference>
<evidence type="ECO:0000256" key="2">
    <source>
        <dbReference type="ARBA" id="ARBA00008404"/>
    </source>
</evidence>
<keyword evidence="5" id="KW-0472">Membrane</keyword>
<dbReference type="PANTHER" id="PTHR34703">
    <property type="entry name" value="ANTIPORTER SUBUNIT MNHG2-RELATED"/>
    <property type="match status" value="1"/>
</dbReference>
<dbReference type="Pfam" id="PF03334">
    <property type="entry name" value="PhaG_MnhG_YufB"/>
    <property type="match status" value="1"/>
</dbReference>
<feature type="transmembrane region" description="Helical" evidence="5">
    <location>
        <begin position="67"/>
        <end position="89"/>
    </location>
</feature>
<dbReference type="PANTHER" id="PTHR34703:SF1">
    <property type="entry name" value="ANTIPORTER SUBUNIT MNHG2-RELATED"/>
    <property type="match status" value="1"/>
</dbReference>
<protein>
    <submittedName>
        <fullName evidence="6">CPA3 family monovalent cation (K+ or Na+):proton (H+) antiporter-3 MnhG subunit</fullName>
        <ecNumber evidence="6">1.6.99.5</ecNumber>
    </submittedName>
</protein>
<feature type="compositionally biased region" description="Basic residues" evidence="4">
    <location>
        <begin position="158"/>
        <end position="169"/>
    </location>
</feature>
<evidence type="ECO:0000313" key="6">
    <source>
        <dbReference type="EMBL" id="EGQ21285.1"/>
    </source>
</evidence>
<keyword evidence="6" id="KW-0560">Oxidoreductase</keyword>
<evidence type="ECO:0000256" key="1">
    <source>
        <dbReference type="ARBA" id="ARBA00004141"/>
    </source>
</evidence>
<comment type="subcellular location">
    <subcellularLocation>
        <location evidence="1">Membrane</location>
        <topology evidence="1">Multi-pass membrane protein</topology>
    </subcellularLocation>
</comment>
<comment type="similarity">
    <text evidence="2">Belongs to the CPA3 antiporters (TC 2.A.63) subunit G family.</text>
</comment>
<keyword evidence="5" id="KW-0812">Transmembrane</keyword>
<proteinExistence type="inferred from homology"/>
<dbReference type="eggNOG" id="COG1320">
    <property type="taxonomic scope" value="Bacteria"/>
</dbReference>
<accession>F9DWZ1</accession>
<name>F9DWZ1_9BACL</name>
<dbReference type="AlphaFoldDB" id="F9DWZ1"/>
<dbReference type="STRING" id="759851.SAMN04244570_2823"/>
<dbReference type="NCBIfam" id="TIGR01300">
    <property type="entry name" value="CPA3_mnhG_phaG"/>
    <property type="match status" value="1"/>
</dbReference>
<dbReference type="GO" id="GO:0016020">
    <property type="term" value="C:membrane"/>
    <property type="evidence" value="ECO:0007669"/>
    <property type="project" value="UniProtKB-SubCell"/>
</dbReference>
<evidence type="ECO:0000256" key="4">
    <source>
        <dbReference type="SAM" id="MobiDB-lite"/>
    </source>
</evidence>
<evidence type="ECO:0000256" key="3">
    <source>
        <dbReference type="ARBA" id="ARBA00022449"/>
    </source>
</evidence>
<gene>
    <name evidence="6" type="primary">mnhG2</name>
    <name evidence="6" type="ORF">HMPREF9372_3322</name>
</gene>
<dbReference type="NCBIfam" id="NF009314">
    <property type="entry name" value="PRK12674.1-2"/>
    <property type="match status" value="1"/>
</dbReference>
<sequence length="175" mass="19496">MDLIADIIIVSLVVVGIIFTIVTVIGVLRLPDAYTRAHAASKSATLGVMSLLLGVFFHFWWNEGHFSISLLLGIAFLFITSPIGGHLMARAAYMSGVKPTELTVGDDLKDEVEKKRAEIAKKHAGGLILHACFFFKSMDRMADNKEDKKDKAVDNSRHHNRRSHRHSPHIHSLEK</sequence>
<evidence type="ECO:0000256" key="5">
    <source>
        <dbReference type="SAM" id="Phobius"/>
    </source>
</evidence>
<keyword evidence="3" id="KW-0050">Antiport</keyword>
<feature type="compositionally biased region" description="Basic and acidic residues" evidence="4">
    <location>
        <begin position="145"/>
        <end position="157"/>
    </location>
</feature>
<dbReference type="GO" id="GO:0015385">
    <property type="term" value="F:sodium:proton antiporter activity"/>
    <property type="evidence" value="ECO:0007669"/>
    <property type="project" value="TreeGrafter"/>
</dbReference>
<dbReference type="EMBL" id="AFPZ01000104">
    <property type="protein sequence ID" value="EGQ21285.1"/>
    <property type="molecule type" value="Genomic_DNA"/>
</dbReference>
<dbReference type="InterPro" id="IPR005133">
    <property type="entry name" value="PhaG_MnhG_YufB"/>
</dbReference>
<feature type="transmembrane region" description="Helical" evidence="5">
    <location>
        <begin position="43"/>
        <end position="61"/>
    </location>
</feature>
<reference evidence="6 7" key="1">
    <citation type="submission" date="2011-04" db="EMBL/GenBank/DDBJ databases">
        <authorList>
            <person name="Muzny D."/>
            <person name="Qin X."/>
            <person name="Deng J."/>
            <person name="Jiang H."/>
            <person name="Liu Y."/>
            <person name="Qu J."/>
            <person name="Song X.-Z."/>
            <person name="Zhang L."/>
            <person name="Thornton R."/>
            <person name="Coyle M."/>
            <person name="Francisco L."/>
            <person name="Jackson L."/>
            <person name="Javaid M."/>
            <person name="Korchina V."/>
            <person name="Kovar C."/>
            <person name="Mata R."/>
            <person name="Mathew T."/>
            <person name="Ngo R."/>
            <person name="Nguyen L."/>
            <person name="Nguyen N."/>
            <person name="Okwuonu G."/>
            <person name="Ongeri F."/>
            <person name="Pham C."/>
            <person name="Simmons D."/>
            <person name="Wilczek-Boney K."/>
            <person name="Hale W."/>
            <person name="Jakkamsetti A."/>
            <person name="Pham P."/>
            <person name="Ruth R."/>
            <person name="San Lucas F."/>
            <person name="Warren J."/>
            <person name="Zhang J."/>
            <person name="Zhao Z."/>
            <person name="Zhou C."/>
            <person name="Zhu D."/>
            <person name="Lee S."/>
            <person name="Bess C."/>
            <person name="Blankenburg K."/>
            <person name="Forbes L."/>
            <person name="Fu Q."/>
            <person name="Gubbala S."/>
            <person name="Hirani K."/>
            <person name="Jayaseelan J.C."/>
            <person name="Lara F."/>
            <person name="Munidasa M."/>
            <person name="Palculict T."/>
            <person name="Patil S."/>
            <person name="Pu L.-L."/>
            <person name="Saada N."/>
            <person name="Tang L."/>
            <person name="Weissenberger G."/>
            <person name="Zhu Y."/>
            <person name="Hemphill L."/>
            <person name="Shang Y."/>
            <person name="Youmans B."/>
            <person name="Ayvaz T."/>
            <person name="Ross M."/>
            <person name="Santibanez J."/>
            <person name="Aqrawi P."/>
            <person name="Gross S."/>
            <person name="Joshi V."/>
            <person name="Fowler G."/>
            <person name="Nazareth L."/>
            <person name="Reid J."/>
            <person name="Worley K."/>
            <person name="Petrosino J."/>
            <person name="Highlander S."/>
            <person name="Gibbs R."/>
        </authorList>
    </citation>
    <scope>NUCLEOTIDE SEQUENCE [LARGE SCALE GENOMIC DNA]</scope>
    <source>
        <strain evidence="6 7">2681</strain>
    </source>
</reference>
<dbReference type="OrthoDB" id="9806575at2"/>
<evidence type="ECO:0000313" key="7">
    <source>
        <dbReference type="Proteomes" id="UP000005316"/>
    </source>
</evidence>
<keyword evidence="5" id="KW-1133">Transmembrane helix</keyword>